<dbReference type="GO" id="GO:0043190">
    <property type="term" value="C:ATP-binding cassette (ABC) transporter complex"/>
    <property type="evidence" value="ECO:0007669"/>
    <property type="project" value="InterPro"/>
</dbReference>
<feature type="region of interest" description="Disordered" evidence="4">
    <location>
        <begin position="57"/>
        <end position="76"/>
    </location>
</feature>
<dbReference type="InterPro" id="IPR039424">
    <property type="entry name" value="SBP_5"/>
</dbReference>
<organism evidence="6 7">
    <name type="scientific">Mesobaculum littorinae</name>
    <dbReference type="NCBI Taxonomy" id="2486419"/>
    <lineage>
        <taxon>Bacteria</taxon>
        <taxon>Pseudomonadati</taxon>
        <taxon>Pseudomonadota</taxon>
        <taxon>Alphaproteobacteria</taxon>
        <taxon>Rhodobacterales</taxon>
        <taxon>Roseobacteraceae</taxon>
        <taxon>Mesobaculum</taxon>
    </lineage>
</organism>
<dbReference type="Pfam" id="PF00496">
    <property type="entry name" value="SBP_bac_5"/>
    <property type="match status" value="1"/>
</dbReference>
<dbReference type="CDD" id="cd08503">
    <property type="entry name" value="PBP2_NikA_DppA_OppA_like_17"/>
    <property type="match status" value="1"/>
</dbReference>
<comment type="similarity">
    <text evidence="2">Belongs to the bacterial solute-binding protein 5 family.</text>
</comment>
<evidence type="ECO:0000256" key="1">
    <source>
        <dbReference type="ARBA" id="ARBA00004418"/>
    </source>
</evidence>
<dbReference type="PANTHER" id="PTHR30290:SF38">
    <property type="entry name" value="D,D-DIPEPTIDE-BINDING PERIPLASMIC PROTEIN DDPA-RELATED"/>
    <property type="match status" value="1"/>
</dbReference>
<dbReference type="EMBL" id="RQXX01000001">
    <property type="protein sequence ID" value="RVV99529.1"/>
    <property type="molecule type" value="Genomic_DNA"/>
</dbReference>
<dbReference type="GO" id="GO:0030288">
    <property type="term" value="C:outer membrane-bounded periplasmic space"/>
    <property type="evidence" value="ECO:0007669"/>
    <property type="project" value="UniProtKB-ARBA"/>
</dbReference>
<evidence type="ECO:0000256" key="2">
    <source>
        <dbReference type="ARBA" id="ARBA00005695"/>
    </source>
</evidence>
<dbReference type="Proteomes" id="UP000285908">
    <property type="component" value="Unassembled WGS sequence"/>
</dbReference>
<evidence type="ECO:0000256" key="3">
    <source>
        <dbReference type="ARBA" id="ARBA00022729"/>
    </source>
</evidence>
<sequence>MGRDGFGRTGAHPAAVMHAHEHRAGLIDRREFLTRATALGVAPAAALSLLGRPAIAQTDGESGTDPAAASAPRPRKGGVLRIEMEVRDLGDPRLYDRSQVANLTRGTLEYLVLSRNDGSLRPMLLESWEVSDDATEYRLHLRKGVRWSNGDLFTAADVARNIDRWCDRTVPGNSMATRMAALIDPETGRTLPGVIEVVDPLTVALHLPRPDITLVPGFADYPAAIVHDSFDAGDAQNAVGTGPFRITEIIAGERAVLTRAEGHTWWGQEAWGGPWLDRIEFLDHGTDPATWVAAAEADEIDMVYETVGDFIDVMDTLDWTRSEVQSSATICIRGNRMAEVDGVRPYADPRVRRALQLAVDNDILLELGYGGRGSRAENHHVAPIHPDYADIGPAKHDPEAARALLAESGMAEFEHQLISIDDDWRATTSDAAAAQLRDSGVPARRSILPAARFWQDWARHPFSATNWSHRPLGLQTLVLAYRSGAAWNETGFADPTFDALLDEALGIADAPARRSQMQELESILREDGAIIQPFWRRLYRHHRPGILGAEMHVSFEITPQDLAWTKVSEAAE</sequence>
<comment type="subcellular location">
    <subcellularLocation>
        <location evidence="1">Periplasm</location>
    </subcellularLocation>
</comment>
<dbReference type="GO" id="GO:1904680">
    <property type="term" value="F:peptide transmembrane transporter activity"/>
    <property type="evidence" value="ECO:0007669"/>
    <property type="project" value="TreeGrafter"/>
</dbReference>
<dbReference type="PANTHER" id="PTHR30290">
    <property type="entry name" value="PERIPLASMIC BINDING COMPONENT OF ABC TRANSPORTER"/>
    <property type="match status" value="1"/>
</dbReference>
<evidence type="ECO:0000313" key="6">
    <source>
        <dbReference type="EMBL" id="RVV99529.1"/>
    </source>
</evidence>
<gene>
    <name evidence="6" type="ORF">EKE94_02275</name>
</gene>
<keyword evidence="7" id="KW-1185">Reference proteome</keyword>
<dbReference type="InterPro" id="IPR030678">
    <property type="entry name" value="Peptide/Ni-bd"/>
</dbReference>
<protein>
    <submittedName>
        <fullName evidence="6">ABC transporter substrate-binding protein</fullName>
    </submittedName>
</protein>
<evidence type="ECO:0000313" key="7">
    <source>
        <dbReference type="Proteomes" id="UP000285908"/>
    </source>
</evidence>
<dbReference type="PROSITE" id="PS51318">
    <property type="entry name" value="TAT"/>
    <property type="match status" value="1"/>
</dbReference>
<keyword evidence="3" id="KW-0732">Signal</keyword>
<name>A0A438ALI2_9RHOB</name>
<comment type="caution">
    <text evidence="6">The sequence shown here is derived from an EMBL/GenBank/DDBJ whole genome shotgun (WGS) entry which is preliminary data.</text>
</comment>
<dbReference type="RefSeq" id="WP_127904971.1">
    <property type="nucleotide sequence ID" value="NZ_RQXX01000001.1"/>
</dbReference>
<accession>A0A438ALI2</accession>
<dbReference type="OrthoDB" id="9803988at2"/>
<evidence type="ECO:0000259" key="5">
    <source>
        <dbReference type="Pfam" id="PF00496"/>
    </source>
</evidence>
<dbReference type="GO" id="GO:0015833">
    <property type="term" value="P:peptide transport"/>
    <property type="evidence" value="ECO:0007669"/>
    <property type="project" value="TreeGrafter"/>
</dbReference>
<evidence type="ECO:0000256" key="4">
    <source>
        <dbReference type="SAM" id="MobiDB-lite"/>
    </source>
</evidence>
<dbReference type="Gene3D" id="3.40.190.10">
    <property type="entry name" value="Periplasmic binding protein-like II"/>
    <property type="match status" value="1"/>
</dbReference>
<reference evidence="6 7" key="1">
    <citation type="submission" date="2018-11" db="EMBL/GenBank/DDBJ databases">
        <title>Mesobaculum littorinae gen. nov., sp. nov., isolated from Littorina scabra that represents a novel genus of the order Rhodobacteraceae.</title>
        <authorList>
            <person name="Li F."/>
        </authorList>
    </citation>
    <scope>NUCLEOTIDE SEQUENCE [LARGE SCALE GENOMIC DNA]</scope>
    <source>
        <strain evidence="6 7">M0103</strain>
    </source>
</reference>
<dbReference type="InterPro" id="IPR006311">
    <property type="entry name" value="TAT_signal"/>
</dbReference>
<proteinExistence type="inferred from homology"/>
<dbReference type="InterPro" id="IPR000914">
    <property type="entry name" value="SBP_5_dom"/>
</dbReference>
<dbReference type="Gene3D" id="3.10.105.10">
    <property type="entry name" value="Dipeptide-binding Protein, Domain 3"/>
    <property type="match status" value="1"/>
</dbReference>
<feature type="domain" description="Solute-binding protein family 5" evidence="5">
    <location>
        <begin position="120"/>
        <end position="477"/>
    </location>
</feature>
<dbReference type="PIRSF" id="PIRSF002741">
    <property type="entry name" value="MppA"/>
    <property type="match status" value="1"/>
</dbReference>
<dbReference type="SUPFAM" id="SSF53850">
    <property type="entry name" value="Periplasmic binding protein-like II"/>
    <property type="match status" value="1"/>
</dbReference>
<dbReference type="AlphaFoldDB" id="A0A438ALI2"/>